<evidence type="ECO:0000313" key="2">
    <source>
        <dbReference type="Proteomes" id="UP000784294"/>
    </source>
</evidence>
<gene>
    <name evidence="1" type="ORF">PXEA_LOCUS4743</name>
</gene>
<sequence length="293" mass="32349">MYGIFQTLVQSYDDTQANITMKEVQANKDSQSPTVNCDRLAMALRPHFKSYNDLNSSLRNRTVADLEKVSEDGTANHPSISGNQCFKNTVKMEEDCVIGGIEEEIVSDIGRLALGLNEKEKEISNDIFQKMMKTLIDEKSQELPDPTLSSAGSVVSYTAVPMNKSKYKRNTGYMVPIGATHTNILSNATAISDHMLVNTGQSQSSDRCYSSSGINYGLSHQLSFSESSQKGLLLSHSQEVINASMTPDFIQSSGLDQTEMSQITPLNREHIETVLQADIFDSSQEYVTNPPRV</sequence>
<dbReference type="Proteomes" id="UP000784294">
    <property type="component" value="Unassembled WGS sequence"/>
</dbReference>
<protein>
    <submittedName>
        <fullName evidence="1">Uncharacterized protein</fullName>
    </submittedName>
</protein>
<evidence type="ECO:0000313" key="1">
    <source>
        <dbReference type="EMBL" id="VEL11303.1"/>
    </source>
</evidence>
<accession>A0A3S5B2D6</accession>
<organism evidence="1 2">
    <name type="scientific">Protopolystoma xenopodis</name>
    <dbReference type="NCBI Taxonomy" id="117903"/>
    <lineage>
        <taxon>Eukaryota</taxon>
        <taxon>Metazoa</taxon>
        <taxon>Spiralia</taxon>
        <taxon>Lophotrochozoa</taxon>
        <taxon>Platyhelminthes</taxon>
        <taxon>Monogenea</taxon>
        <taxon>Polyopisthocotylea</taxon>
        <taxon>Polystomatidea</taxon>
        <taxon>Polystomatidae</taxon>
        <taxon>Protopolystoma</taxon>
    </lineage>
</organism>
<dbReference type="AlphaFoldDB" id="A0A3S5B2D6"/>
<reference evidence="1" key="1">
    <citation type="submission" date="2018-11" db="EMBL/GenBank/DDBJ databases">
        <authorList>
            <consortium name="Pathogen Informatics"/>
        </authorList>
    </citation>
    <scope>NUCLEOTIDE SEQUENCE</scope>
</reference>
<dbReference type="EMBL" id="CAAALY010011426">
    <property type="protein sequence ID" value="VEL11303.1"/>
    <property type="molecule type" value="Genomic_DNA"/>
</dbReference>
<name>A0A3S5B2D6_9PLAT</name>
<proteinExistence type="predicted"/>
<keyword evidence="2" id="KW-1185">Reference proteome</keyword>
<comment type="caution">
    <text evidence="1">The sequence shown here is derived from an EMBL/GenBank/DDBJ whole genome shotgun (WGS) entry which is preliminary data.</text>
</comment>